<keyword evidence="1" id="KW-0812">Transmembrane</keyword>
<dbReference type="EMBL" id="LT795056">
    <property type="protein sequence ID" value="SJX61863.1"/>
    <property type="molecule type" value="Genomic_DNA"/>
</dbReference>
<evidence type="ECO:0000313" key="3">
    <source>
        <dbReference type="EMBL" id="SJX61863.1"/>
    </source>
</evidence>
<dbReference type="PANTHER" id="PTHR37783">
    <property type="entry name" value="MEMBRANE PROTEIN, PUTATIVE (AFU_ORTHOLOGUE AFUA_1G04315)-RELATED"/>
    <property type="match status" value="1"/>
</dbReference>
<dbReference type="Pfam" id="PF14934">
    <property type="entry name" value="TMEM254"/>
    <property type="match status" value="1"/>
</dbReference>
<dbReference type="InterPro" id="IPR019595">
    <property type="entry name" value="DUF2470"/>
</dbReference>
<protein>
    <recommendedName>
        <fullName evidence="2">DUF2470 domain-containing protein</fullName>
    </recommendedName>
</protein>
<dbReference type="Gene3D" id="3.20.180.10">
    <property type="entry name" value="PNP-oxidase-like"/>
    <property type="match status" value="1"/>
</dbReference>
<organism evidence="3 4">
    <name type="scientific">Sporisorium reilianum f. sp. reilianum</name>
    <dbReference type="NCBI Taxonomy" id="72559"/>
    <lineage>
        <taxon>Eukaryota</taxon>
        <taxon>Fungi</taxon>
        <taxon>Dikarya</taxon>
        <taxon>Basidiomycota</taxon>
        <taxon>Ustilaginomycotina</taxon>
        <taxon>Ustilaginomycetes</taxon>
        <taxon>Ustilaginales</taxon>
        <taxon>Ustilaginaceae</taxon>
        <taxon>Sporisorium</taxon>
    </lineage>
</organism>
<dbReference type="Pfam" id="PF10615">
    <property type="entry name" value="DUF2470"/>
    <property type="match status" value="1"/>
</dbReference>
<keyword evidence="1" id="KW-0472">Membrane</keyword>
<dbReference type="InterPro" id="IPR028110">
    <property type="entry name" value="TMEM254"/>
</dbReference>
<feature type="transmembrane region" description="Helical" evidence="1">
    <location>
        <begin position="121"/>
        <end position="137"/>
    </location>
</feature>
<evidence type="ECO:0000259" key="2">
    <source>
        <dbReference type="Pfam" id="PF10615"/>
    </source>
</evidence>
<gene>
    <name evidence="3" type="ORF">SRS1_12847</name>
</gene>
<keyword evidence="1" id="KW-1133">Transmembrane helix</keyword>
<feature type="domain" description="DUF2470" evidence="2">
    <location>
        <begin position="14"/>
        <end position="100"/>
    </location>
</feature>
<dbReference type="Proteomes" id="UP000239563">
    <property type="component" value="Chromosome III"/>
</dbReference>
<evidence type="ECO:0000256" key="1">
    <source>
        <dbReference type="SAM" id="Phobius"/>
    </source>
</evidence>
<dbReference type="AlphaFoldDB" id="A0A2N8UC07"/>
<dbReference type="PANTHER" id="PTHR37783:SF1">
    <property type="entry name" value="MEMBRANE PROTEIN, PUTATIVE (AFU_ORTHOLOGUE AFUA_1G04315)-RELATED"/>
    <property type="match status" value="1"/>
</dbReference>
<evidence type="ECO:0000313" key="4">
    <source>
        <dbReference type="Proteomes" id="UP000239563"/>
    </source>
</evidence>
<sequence length="247" mass="27086">MATAASDDVAAKAEGIISHMNNDHKDSLAYLATHYGDLAKPLKPDQVLMTAIDKKHLEIVYTTAKGAAPAKGKAGTRTVSVPFYPHLAGYSEVRQRLVDLSEISEKVITTRKPVIVYRTPKLALHGLVLLAIAYFALRSDTLASHGLVQSLVPEARLAQWNDLRNNTLGGPAKMDKFIMSIVRTHVLEGALMGLVCYWKGASRLVALRWILTTVALGIPSWIAFFSLNSHSKALKRAIYIDADKKKK</sequence>
<feature type="transmembrane region" description="Helical" evidence="1">
    <location>
        <begin position="205"/>
        <end position="227"/>
    </location>
</feature>
<accession>A0A2N8UC07</accession>
<dbReference type="InterPro" id="IPR037119">
    <property type="entry name" value="Haem_oxidase_HugZ-like_sf"/>
</dbReference>
<reference evidence="3 4" key="1">
    <citation type="submission" date="2017-02" db="EMBL/GenBank/DDBJ databases">
        <authorList>
            <person name="Peterson S.W."/>
        </authorList>
    </citation>
    <scope>NUCLEOTIDE SEQUENCE [LARGE SCALE GENOMIC DNA]</scope>
    <source>
        <strain evidence="3 4">SRS1_H2-8</strain>
    </source>
</reference>
<name>A0A2N8UC07_9BASI</name>
<proteinExistence type="predicted"/>